<name>B3SCN3_TRIAD</name>
<dbReference type="CTD" id="6759234"/>
<dbReference type="AlphaFoldDB" id="B3SCN3"/>
<dbReference type="RefSeq" id="XP_002117999.1">
    <property type="nucleotide sequence ID" value="XM_002117963.1"/>
</dbReference>
<dbReference type="GeneID" id="6759234"/>
<keyword evidence="2" id="KW-1185">Reference proteome</keyword>
<dbReference type="EMBL" id="DS985272">
    <property type="protein sequence ID" value="EDV19482.1"/>
    <property type="molecule type" value="Genomic_DNA"/>
</dbReference>
<organism evidence="1 2">
    <name type="scientific">Trichoplax adhaerens</name>
    <name type="common">Trichoplax reptans</name>
    <dbReference type="NCBI Taxonomy" id="10228"/>
    <lineage>
        <taxon>Eukaryota</taxon>
        <taxon>Metazoa</taxon>
        <taxon>Placozoa</taxon>
        <taxon>Uniplacotomia</taxon>
        <taxon>Trichoplacea</taxon>
        <taxon>Trichoplacidae</taxon>
        <taxon>Trichoplax</taxon>
    </lineage>
</organism>
<dbReference type="PhylomeDB" id="B3SCN3"/>
<proteinExistence type="predicted"/>
<dbReference type="InParanoid" id="B3SCN3"/>
<sequence>MLSVYWILDSLVDPLGYGTHCGLVRLQTRTAFGPHWIGSGSDPPRTVGHHLIFCLLGWKRRRQLFTLLKEKPFNVLKQDVLVVEDSAQLAAHLDGNRGQDSAFFPISRKPFNVLKQDVLVVEDNAQLAAHLDGNRGQDSAFFPISRKPFNVLKQDVLVVEDNAQLAAHLDGNRGQDSALFPIDGSIEMTSSRICCIFLTIPNRRCLLFQKFPHRLNV</sequence>
<accession>B3SCN3</accession>
<evidence type="ECO:0000313" key="1">
    <source>
        <dbReference type="EMBL" id="EDV19482.1"/>
    </source>
</evidence>
<evidence type="ECO:0000313" key="2">
    <source>
        <dbReference type="Proteomes" id="UP000009022"/>
    </source>
</evidence>
<reference evidence="1 2" key="1">
    <citation type="journal article" date="2008" name="Nature">
        <title>The Trichoplax genome and the nature of placozoans.</title>
        <authorList>
            <person name="Srivastava M."/>
            <person name="Begovic E."/>
            <person name="Chapman J."/>
            <person name="Putnam N.H."/>
            <person name="Hellsten U."/>
            <person name="Kawashima T."/>
            <person name="Kuo A."/>
            <person name="Mitros T."/>
            <person name="Salamov A."/>
            <person name="Carpenter M.L."/>
            <person name="Signorovitch A.Y."/>
            <person name="Moreno M.A."/>
            <person name="Kamm K."/>
            <person name="Grimwood J."/>
            <person name="Schmutz J."/>
            <person name="Shapiro H."/>
            <person name="Grigoriev I.V."/>
            <person name="Buss L.W."/>
            <person name="Schierwater B."/>
            <person name="Dellaporta S.L."/>
            <person name="Rokhsar D.S."/>
        </authorList>
    </citation>
    <scope>NUCLEOTIDE SEQUENCE [LARGE SCALE GENOMIC DNA]</scope>
    <source>
        <strain evidence="1 2">Grell-BS-1999</strain>
    </source>
</reference>
<dbReference type="KEGG" id="tad:TRIADDRAFT_62037"/>
<gene>
    <name evidence="1" type="ORF">TRIADDRAFT_62037</name>
</gene>
<protein>
    <submittedName>
        <fullName evidence="1">Uncharacterized protein</fullName>
    </submittedName>
</protein>
<dbReference type="Proteomes" id="UP000009022">
    <property type="component" value="Unassembled WGS sequence"/>
</dbReference>
<dbReference type="HOGENOM" id="CLU_1273687_0_0_1"/>